<dbReference type="Proteomes" id="UP000000763">
    <property type="component" value="Chromosome 3"/>
</dbReference>
<reference evidence="3" key="1">
    <citation type="journal article" date="2005" name="Nature">
        <title>The map-based sequence of the rice genome.</title>
        <authorList>
            <consortium name="International rice genome sequencing project (IRGSP)"/>
            <person name="Matsumoto T."/>
            <person name="Wu J."/>
            <person name="Kanamori H."/>
            <person name="Katayose Y."/>
            <person name="Fujisawa M."/>
            <person name="Namiki N."/>
            <person name="Mizuno H."/>
            <person name="Yamamoto K."/>
            <person name="Antonio B.A."/>
            <person name="Baba T."/>
            <person name="Sakata K."/>
            <person name="Nagamura Y."/>
            <person name="Aoki H."/>
            <person name="Arikawa K."/>
            <person name="Arita K."/>
            <person name="Bito T."/>
            <person name="Chiden Y."/>
            <person name="Fujitsuka N."/>
            <person name="Fukunaka R."/>
            <person name="Hamada M."/>
            <person name="Harada C."/>
            <person name="Hayashi A."/>
            <person name="Hijishita S."/>
            <person name="Honda M."/>
            <person name="Hosokawa S."/>
            <person name="Ichikawa Y."/>
            <person name="Idonuma A."/>
            <person name="Iijima M."/>
            <person name="Ikeda M."/>
            <person name="Ikeno M."/>
            <person name="Ito K."/>
            <person name="Ito S."/>
            <person name="Ito T."/>
            <person name="Ito Y."/>
            <person name="Ito Y."/>
            <person name="Iwabuchi A."/>
            <person name="Kamiya K."/>
            <person name="Karasawa W."/>
            <person name="Kurita K."/>
            <person name="Katagiri S."/>
            <person name="Kikuta A."/>
            <person name="Kobayashi H."/>
            <person name="Kobayashi N."/>
            <person name="Machita K."/>
            <person name="Maehara T."/>
            <person name="Masukawa M."/>
            <person name="Mizubayashi T."/>
            <person name="Mukai Y."/>
            <person name="Nagasaki H."/>
            <person name="Nagata Y."/>
            <person name="Naito S."/>
            <person name="Nakashima M."/>
            <person name="Nakama Y."/>
            <person name="Nakamichi Y."/>
            <person name="Nakamura M."/>
            <person name="Meguro A."/>
            <person name="Negishi M."/>
            <person name="Ohta I."/>
            <person name="Ohta T."/>
            <person name="Okamoto M."/>
            <person name="Ono N."/>
            <person name="Saji S."/>
            <person name="Sakaguchi M."/>
            <person name="Sakai K."/>
            <person name="Shibata M."/>
            <person name="Shimokawa T."/>
            <person name="Song J."/>
            <person name="Takazaki Y."/>
            <person name="Terasawa K."/>
            <person name="Tsugane M."/>
            <person name="Tsuji K."/>
            <person name="Ueda S."/>
            <person name="Waki K."/>
            <person name="Yamagata H."/>
            <person name="Yamamoto M."/>
            <person name="Yamamoto S."/>
            <person name="Yamane H."/>
            <person name="Yoshiki S."/>
            <person name="Yoshihara R."/>
            <person name="Yukawa K."/>
            <person name="Zhong H."/>
            <person name="Yano M."/>
            <person name="Yuan Q."/>
            <person name="Ouyang S."/>
            <person name="Liu J."/>
            <person name="Jones K.M."/>
            <person name="Gansberger K."/>
            <person name="Moffat K."/>
            <person name="Hill J."/>
            <person name="Bera J."/>
            <person name="Fadrosh D."/>
            <person name="Jin S."/>
            <person name="Johri S."/>
            <person name="Kim M."/>
            <person name="Overton L."/>
            <person name="Reardon M."/>
            <person name="Tsitrin T."/>
            <person name="Vuong H."/>
            <person name="Weaver B."/>
            <person name="Ciecko A."/>
            <person name="Tallon L."/>
            <person name="Jackson J."/>
            <person name="Pai G."/>
            <person name="Aken S.V."/>
            <person name="Utterback T."/>
            <person name="Reidmuller S."/>
            <person name="Feldblyum T."/>
            <person name="Hsiao J."/>
            <person name="Zismann V."/>
            <person name="Iobst S."/>
            <person name="de Vazeille A.R."/>
            <person name="Buell C.R."/>
            <person name="Ying K."/>
            <person name="Li Y."/>
            <person name="Lu T."/>
            <person name="Huang Y."/>
            <person name="Zhao Q."/>
            <person name="Feng Q."/>
            <person name="Zhang L."/>
            <person name="Zhu J."/>
            <person name="Weng Q."/>
            <person name="Mu J."/>
            <person name="Lu Y."/>
            <person name="Fan D."/>
            <person name="Liu Y."/>
            <person name="Guan J."/>
            <person name="Zhang Y."/>
            <person name="Yu S."/>
            <person name="Liu X."/>
            <person name="Zhang Y."/>
            <person name="Hong G."/>
            <person name="Han B."/>
            <person name="Choisne N."/>
            <person name="Demange N."/>
            <person name="Orjeda G."/>
            <person name="Samain S."/>
            <person name="Cattolico L."/>
            <person name="Pelletier E."/>
            <person name="Couloux A."/>
            <person name="Segurens B."/>
            <person name="Wincker P."/>
            <person name="D'Hont A."/>
            <person name="Scarpelli C."/>
            <person name="Weissenbach J."/>
            <person name="Salanoubat M."/>
            <person name="Quetier F."/>
            <person name="Yu Y."/>
            <person name="Kim H.R."/>
            <person name="Rambo T."/>
            <person name="Currie J."/>
            <person name="Collura K."/>
            <person name="Luo M."/>
            <person name="Yang T."/>
            <person name="Ammiraju J.S.S."/>
            <person name="Engler F."/>
            <person name="Soderlund C."/>
            <person name="Wing R.A."/>
            <person name="Palmer L.E."/>
            <person name="de la Bastide M."/>
            <person name="Spiegel L."/>
            <person name="Nascimento L."/>
            <person name="Zutavern T."/>
            <person name="O'Shaughnessy A."/>
            <person name="Dike S."/>
            <person name="Dedhia N."/>
            <person name="Preston R."/>
            <person name="Balija V."/>
            <person name="McCombie W.R."/>
            <person name="Chow T."/>
            <person name="Chen H."/>
            <person name="Chung M."/>
            <person name="Chen C."/>
            <person name="Shaw J."/>
            <person name="Wu H."/>
            <person name="Hsiao K."/>
            <person name="Chao Y."/>
            <person name="Chu M."/>
            <person name="Cheng C."/>
            <person name="Hour A."/>
            <person name="Lee P."/>
            <person name="Lin S."/>
            <person name="Lin Y."/>
            <person name="Liou J."/>
            <person name="Liu S."/>
            <person name="Hsing Y."/>
            <person name="Raghuvanshi S."/>
            <person name="Mohanty A."/>
            <person name="Bharti A.K."/>
            <person name="Gaur A."/>
            <person name="Gupta V."/>
            <person name="Kumar D."/>
            <person name="Ravi V."/>
            <person name="Vij S."/>
            <person name="Kapur A."/>
            <person name="Khurana P."/>
            <person name="Khurana P."/>
            <person name="Khurana J.P."/>
            <person name="Tyagi A.K."/>
            <person name="Gaikwad K."/>
            <person name="Singh A."/>
            <person name="Dalal V."/>
            <person name="Srivastava S."/>
            <person name="Dixit A."/>
            <person name="Pal A.K."/>
            <person name="Ghazi I.A."/>
            <person name="Yadav M."/>
            <person name="Pandit A."/>
            <person name="Bhargava A."/>
            <person name="Sureshbabu K."/>
            <person name="Batra K."/>
            <person name="Sharma T.R."/>
            <person name="Mohapatra T."/>
            <person name="Singh N.K."/>
            <person name="Messing J."/>
            <person name="Nelson A.B."/>
            <person name="Fuks G."/>
            <person name="Kavchok S."/>
            <person name="Keizer G."/>
            <person name="Linton E."/>
            <person name="Llaca V."/>
            <person name="Song R."/>
            <person name="Tanyolac B."/>
            <person name="Young S."/>
            <person name="Ho-Il K."/>
            <person name="Hahn J.H."/>
            <person name="Sangsakoo G."/>
            <person name="Vanavichit A."/>
            <person name="de Mattos Luiz.A.T."/>
            <person name="Zimmer P.D."/>
            <person name="Malone G."/>
            <person name="Dellagostin O."/>
            <person name="de Oliveira A.C."/>
            <person name="Bevan M."/>
            <person name="Bancroft I."/>
            <person name="Minx P."/>
            <person name="Cordum H."/>
            <person name="Wilson R."/>
            <person name="Cheng Z."/>
            <person name="Jin W."/>
            <person name="Jiang J."/>
            <person name="Leong S.A."/>
            <person name="Iwama H."/>
            <person name="Gojobori T."/>
            <person name="Itoh T."/>
            <person name="Niimura Y."/>
            <person name="Fujii Y."/>
            <person name="Habara T."/>
            <person name="Sakai H."/>
            <person name="Sato Y."/>
            <person name="Wilson G."/>
            <person name="Kumar K."/>
            <person name="McCouch S."/>
            <person name="Juretic N."/>
            <person name="Hoen D."/>
            <person name="Wright S."/>
            <person name="Bruskiewich R."/>
            <person name="Bureau T."/>
            <person name="Miyao A."/>
            <person name="Hirochika H."/>
            <person name="Nishikawa T."/>
            <person name="Kadowaki K."/>
            <person name="Sugiura M."/>
            <person name="Burr B."/>
            <person name="Sasaki T."/>
        </authorList>
    </citation>
    <scope>NUCLEOTIDE SEQUENCE [LARGE SCALE GENOMIC DNA]</scope>
    <source>
        <strain evidence="3">cv. Nipponbare</strain>
    </source>
</reference>
<protein>
    <submittedName>
        <fullName evidence="2">Uncharacterized protein</fullName>
    </submittedName>
</protein>
<feature type="region of interest" description="Disordered" evidence="1">
    <location>
        <begin position="1"/>
        <end position="32"/>
    </location>
</feature>
<sequence length="294" mass="32538">MTQVTQLDAVQRDGGDSSPTTGHGGAQGLNEWRRQRQIDVWRRRSSDVWTAAAAAALGKRRWVERRWAPGEAEGRRVEMERWQGGGQSDGGRRTPGEQRGGGWKRSVGGLFIPARGRRRCRRRLVCVGRGGGHGREQMRGAAHGGEREEWLPAGERNTAPPSSLPPPPHLTKVQPEAGRDARRRHQRTTKMTGTSGAARVGEEGRGRRRLGGGVRRHGGTRGCRGRRLAEVGERKEDREREEETSEDEEEERGKKGVTSLPPLPPLELPPQKLHLHASSTSVTTATMVGSRERR</sequence>
<evidence type="ECO:0000313" key="2">
    <source>
        <dbReference type="EMBL" id="AAS07080.1"/>
    </source>
</evidence>
<feature type="region of interest" description="Disordered" evidence="1">
    <location>
        <begin position="72"/>
        <end position="108"/>
    </location>
</feature>
<feature type="compositionally biased region" description="Basic and acidic residues" evidence="1">
    <location>
        <begin position="227"/>
        <end position="238"/>
    </location>
</feature>
<name>Q75IX8_ORYSJ</name>
<proteinExistence type="predicted"/>
<feature type="compositionally biased region" description="Low complexity" evidence="1">
    <location>
        <begin position="269"/>
        <end position="294"/>
    </location>
</feature>
<evidence type="ECO:0000313" key="3">
    <source>
        <dbReference type="Proteomes" id="UP000000763"/>
    </source>
</evidence>
<accession>Q75IX8</accession>
<evidence type="ECO:0000256" key="1">
    <source>
        <dbReference type="SAM" id="MobiDB-lite"/>
    </source>
</evidence>
<feature type="region of interest" description="Disordered" evidence="1">
    <location>
        <begin position="152"/>
        <end position="294"/>
    </location>
</feature>
<feature type="compositionally biased region" description="Basic and acidic residues" evidence="1">
    <location>
        <begin position="72"/>
        <end position="81"/>
    </location>
</feature>
<reference evidence="3" key="2">
    <citation type="journal article" date="2008" name="Nucleic Acids Res.">
        <title>The rice annotation project database (RAP-DB): 2008 update.</title>
        <authorList>
            <consortium name="The rice annotation project (RAP)"/>
        </authorList>
    </citation>
    <scope>GENOME REANNOTATION</scope>
    <source>
        <strain evidence="3">cv. Nipponbare</strain>
    </source>
</reference>
<feature type="compositionally biased region" description="Basic residues" evidence="1">
    <location>
        <begin position="206"/>
        <end position="226"/>
    </location>
</feature>
<gene>
    <name evidence="2" type="primary">OSJNBb0059G13.2</name>
</gene>
<organism evidence="2 3">
    <name type="scientific">Oryza sativa subsp. japonica</name>
    <name type="common">Rice</name>
    <dbReference type="NCBI Taxonomy" id="39947"/>
    <lineage>
        <taxon>Eukaryota</taxon>
        <taxon>Viridiplantae</taxon>
        <taxon>Streptophyta</taxon>
        <taxon>Embryophyta</taxon>
        <taxon>Tracheophyta</taxon>
        <taxon>Spermatophyta</taxon>
        <taxon>Magnoliopsida</taxon>
        <taxon>Liliopsida</taxon>
        <taxon>Poales</taxon>
        <taxon>Poaceae</taxon>
        <taxon>BOP clade</taxon>
        <taxon>Oryzoideae</taxon>
        <taxon>Oryzeae</taxon>
        <taxon>Oryzinae</taxon>
        <taxon>Oryza</taxon>
        <taxon>Oryza sativa</taxon>
    </lineage>
</organism>
<dbReference type="EMBL" id="AC120538">
    <property type="protein sequence ID" value="AAS07080.1"/>
    <property type="molecule type" value="Genomic_DNA"/>
</dbReference>
<feature type="compositionally biased region" description="Acidic residues" evidence="1">
    <location>
        <begin position="239"/>
        <end position="250"/>
    </location>
</feature>
<dbReference type="AlphaFoldDB" id="Q75IX8"/>